<reference evidence="3 4" key="1">
    <citation type="submission" date="2021-03" db="EMBL/GenBank/DDBJ databases">
        <title>Sequencing the genomes of 1000 actinobacteria strains.</title>
        <authorList>
            <person name="Klenk H.-P."/>
        </authorList>
    </citation>
    <scope>NUCLEOTIDE SEQUENCE [LARGE SCALE GENOMIC DNA]</scope>
    <source>
        <strain evidence="3 4">DSM 24221</strain>
    </source>
</reference>
<gene>
    <name evidence="3" type="ORF">JOF34_002338</name>
</gene>
<feature type="transmembrane region" description="Helical" evidence="1">
    <location>
        <begin position="42"/>
        <end position="62"/>
    </location>
</feature>
<organism evidence="3 4">
    <name type="scientific">Microbacterium amylolyticum</name>
    <dbReference type="NCBI Taxonomy" id="936337"/>
    <lineage>
        <taxon>Bacteria</taxon>
        <taxon>Bacillati</taxon>
        <taxon>Actinomycetota</taxon>
        <taxon>Actinomycetes</taxon>
        <taxon>Micrococcales</taxon>
        <taxon>Microbacteriaceae</taxon>
        <taxon>Microbacterium</taxon>
    </lineage>
</organism>
<protein>
    <recommendedName>
        <fullName evidence="2">Low molecular weight protein antigen 6 PH domain-containing protein</fullName>
    </recommendedName>
</protein>
<feature type="transmembrane region" description="Helical" evidence="1">
    <location>
        <begin position="15"/>
        <end position="35"/>
    </location>
</feature>
<comment type="caution">
    <text evidence="3">The sequence shown here is derived from an EMBL/GenBank/DDBJ whole genome shotgun (WGS) entry which is preliminary data.</text>
</comment>
<keyword evidence="4" id="KW-1185">Reference proteome</keyword>
<keyword evidence="1" id="KW-0472">Membrane</keyword>
<dbReference type="RefSeq" id="WP_165133165.1">
    <property type="nucleotide sequence ID" value="NZ_CP049253.1"/>
</dbReference>
<dbReference type="Pfam" id="PF10756">
    <property type="entry name" value="bPH_6"/>
    <property type="match status" value="1"/>
</dbReference>
<dbReference type="InterPro" id="IPR019692">
    <property type="entry name" value="CFP-6_PH"/>
</dbReference>
<evidence type="ECO:0000256" key="1">
    <source>
        <dbReference type="SAM" id="Phobius"/>
    </source>
</evidence>
<keyword evidence="1" id="KW-0812">Transmembrane</keyword>
<evidence type="ECO:0000259" key="2">
    <source>
        <dbReference type="Pfam" id="PF10756"/>
    </source>
</evidence>
<sequence length="181" mass="19678">MSQPTNRIVFRSTSGWVSLALVAVVSAVLLGDVAIRSSLYDAFLVAPWLLAVAWFVWVFSAWPQIDADSAGVRLRNPLRVIDIPWARVESIRLRFQAEFTLRDGGRVTAWGGAGRRMRGPRKNGGEDPAELQVEALEQLHEESGPSDRAVSRTFDPLTVGIGVLVLIWLGGSVTLAGGLSI</sequence>
<evidence type="ECO:0000313" key="4">
    <source>
        <dbReference type="Proteomes" id="UP001519362"/>
    </source>
</evidence>
<feature type="transmembrane region" description="Helical" evidence="1">
    <location>
        <begin position="157"/>
        <end position="179"/>
    </location>
</feature>
<dbReference type="EMBL" id="JAGIOL010000001">
    <property type="protein sequence ID" value="MBP2437752.1"/>
    <property type="molecule type" value="Genomic_DNA"/>
</dbReference>
<dbReference type="Proteomes" id="UP001519362">
    <property type="component" value="Unassembled WGS sequence"/>
</dbReference>
<keyword evidence="1" id="KW-1133">Transmembrane helix</keyword>
<proteinExistence type="predicted"/>
<feature type="domain" description="Low molecular weight protein antigen 6 PH" evidence="2">
    <location>
        <begin position="62"/>
        <end position="111"/>
    </location>
</feature>
<evidence type="ECO:0000313" key="3">
    <source>
        <dbReference type="EMBL" id="MBP2437752.1"/>
    </source>
</evidence>
<name>A0ABS4ZKD1_9MICO</name>
<accession>A0ABS4ZKD1</accession>